<keyword evidence="1" id="KW-0732">Signal</keyword>
<dbReference type="Proteomes" id="UP001163046">
    <property type="component" value="Unassembled WGS sequence"/>
</dbReference>
<feature type="domain" description="Apple" evidence="2">
    <location>
        <begin position="25"/>
        <end position="109"/>
    </location>
</feature>
<proteinExistence type="predicted"/>
<evidence type="ECO:0000313" key="4">
    <source>
        <dbReference type="Proteomes" id="UP001163046"/>
    </source>
</evidence>
<evidence type="ECO:0000259" key="2">
    <source>
        <dbReference type="PROSITE" id="PS50948"/>
    </source>
</evidence>
<comment type="caution">
    <text evidence="3">The sequence shown here is derived from an EMBL/GenBank/DDBJ whole genome shotgun (WGS) entry which is preliminary data.</text>
</comment>
<feature type="chain" id="PRO_5040782918" description="Apple domain-containing protein" evidence="1">
    <location>
        <begin position="23"/>
        <end position="179"/>
    </location>
</feature>
<accession>A0A9W9ZPJ9</accession>
<name>A0A9W9ZPJ9_9CNID</name>
<protein>
    <recommendedName>
        <fullName evidence="2">Apple domain-containing protein</fullName>
    </recommendedName>
</protein>
<evidence type="ECO:0000313" key="3">
    <source>
        <dbReference type="EMBL" id="KAJ7385548.1"/>
    </source>
</evidence>
<organism evidence="3 4">
    <name type="scientific">Desmophyllum pertusum</name>
    <dbReference type="NCBI Taxonomy" id="174260"/>
    <lineage>
        <taxon>Eukaryota</taxon>
        <taxon>Metazoa</taxon>
        <taxon>Cnidaria</taxon>
        <taxon>Anthozoa</taxon>
        <taxon>Hexacorallia</taxon>
        <taxon>Scleractinia</taxon>
        <taxon>Caryophylliina</taxon>
        <taxon>Caryophylliidae</taxon>
        <taxon>Desmophyllum</taxon>
    </lineage>
</organism>
<dbReference type="InterPro" id="IPR003609">
    <property type="entry name" value="Pan_app"/>
</dbReference>
<sequence length="179" mass="20216">MNCLKFYACAMLVLSLKGVATAVPCITKTFVKPVPNKTLINHVISRPRVTSSEVCEIHCFIEIKCESYNFGPKDGGGHVCELSDSDAIRDLLDWITKQGFLYGATKNPCTKAQCPANSRCHSNFENDTHLCLANRLKNKHSPWTLRDLIKYTKFALEKCVVDIRLMHMKGRLMCFQLSD</sequence>
<dbReference type="OrthoDB" id="5971814at2759"/>
<keyword evidence="4" id="KW-1185">Reference proteome</keyword>
<dbReference type="PROSITE" id="PS50948">
    <property type="entry name" value="PAN"/>
    <property type="match status" value="1"/>
</dbReference>
<gene>
    <name evidence="3" type="ORF">OS493_015123</name>
</gene>
<feature type="signal peptide" evidence="1">
    <location>
        <begin position="1"/>
        <end position="22"/>
    </location>
</feature>
<dbReference type="Pfam" id="PF00024">
    <property type="entry name" value="PAN_1"/>
    <property type="match status" value="1"/>
</dbReference>
<reference evidence="3" key="1">
    <citation type="submission" date="2023-01" db="EMBL/GenBank/DDBJ databases">
        <title>Genome assembly of the deep-sea coral Lophelia pertusa.</title>
        <authorList>
            <person name="Herrera S."/>
            <person name="Cordes E."/>
        </authorList>
    </citation>
    <scope>NUCLEOTIDE SEQUENCE</scope>
    <source>
        <strain evidence="3">USNM1676648</strain>
        <tissue evidence="3">Polyp</tissue>
    </source>
</reference>
<evidence type="ECO:0000256" key="1">
    <source>
        <dbReference type="SAM" id="SignalP"/>
    </source>
</evidence>
<dbReference type="EMBL" id="MU825880">
    <property type="protein sequence ID" value="KAJ7385548.1"/>
    <property type="molecule type" value="Genomic_DNA"/>
</dbReference>
<dbReference type="AlphaFoldDB" id="A0A9W9ZPJ9"/>